<accession>A0ABV2D5F8</accession>
<sequence length="324" mass="34416">MAEWLVEHGIGEDRAILVDHGDIIAARLHRPGKLTAGLVTDAKLASRSSGARRGTLLFDSGEEALVDALPRDAREGAPLRVVVTRAALAEKGRYKRAQARPTDEPSRSAPSLIKALRASGQQARSVSRFPQDDWPEIIAEALDGNIAFAGGALQISPTPAMTLIDVDGTLPPAQLARAALPVIASAIRRFDLAGSIGIDFPSVEAREDRRTVDEGLLAALSDWPHQRTAMNGFGFVQLVARLERPSILSTVQQDPARTGALLLLRRAEDVSAPGSLLLVGHPQVISAISPPLRDELITRTGRSVSFKADPGLALLGGFAQALTS</sequence>
<protein>
    <submittedName>
        <fullName evidence="1">Ribonuclease</fullName>
    </submittedName>
</protein>
<comment type="caution">
    <text evidence="1">The sequence shown here is derived from an EMBL/GenBank/DDBJ whole genome shotgun (WGS) entry which is preliminary data.</text>
</comment>
<gene>
    <name evidence="1" type="ORF">ABVV53_13910</name>
</gene>
<organism evidence="1 2">
    <name type="scientific">Novosphingobium kalidii</name>
    <dbReference type="NCBI Taxonomy" id="3230299"/>
    <lineage>
        <taxon>Bacteria</taxon>
        <taxon>Pseudomonadati</taxon>
        <taxon>Pseudomonadota</taxon>
        <taxon>Alphaproteobacteria</taxon>
        <taxon>Sphingomonadales</taxon>
        <taxon>Sphingomonadaceae</taxon>
        <taxon>Novosphingobium</taxon>
    </lineage>
</organism>
<keyword evidence="2" id="KW-1185">Reference proteome</keyword>
<dbReference type="RefSeq" id="WP_353985025.1">
    <property type="nucleotide sequence ID" value="NZ_JBEWLY010000023.1"/>
</dbReference>
<reference evidence="1 2" key="1">
    <citation type="submission" date="2024-07" db="EMBL/GenBank/DDBJ databases">
        <title>Novosphingobium kalidii RD2P27.</title>
        <authorList>
            <person name="Sun J.-Q."/>
        </authorList>
    </citation>
    <scope>NUCLEOTIDE SEQUENCE [LARGE SCALE GENOMIC DNA]</scope>
    <source>
        <strain evidence="1 2">RD2P27</strain>
    </source>
</reference>
<name>A0ABV2D5F8_9SPHN</name>
<evidence type="ECO:0000313" key="2">
    <source>
        <dbReference type="Proteomes" id="UP001548713"/>
    </source>
</evidence>
<dbReference type="EMBL" id="JBEWLY010000023">
    <property type="protein sequence ID" value="MET1756534.1"/>
    <property type="molecule type" value="Genomic_DNA"/>
</dbReference>
<evidence type="ECO:0000313" key="1">
    <source>
        <dbReference type="EMBL" id="MET1756534.1"/>
    </source>
</evidence>
<dbReference type="Proteomes" id="UP001548713">
    <property type="component" value="Unassembled WGS sequence"/>
</dbReference>
<proteinExistence type="predicted"/>